<dbReference type="EMBL" id="CP044222">
    <property type="protein sequence ID" value="QEW07822.1"/>
    <property type="molecule type" value="Genomic_DNA"/>
</dbReference>
<dbReference type="InterPro" id="IPR007730">
    <property type="entry name" value="SPOR-like_dom"/>
</dbReference>
<evidence type="ECO:0000256" key="6">
    <source>
        <dbReference type="SAM" id="MobiDB-lite"/>
    </source>
</evidence>
<keyword evidence="3 4" id="KW-0961">Cell wall biogenesis/degradation</keyword>
<evidence type="ECO:0000313" key="10">
    <source>
        <dbReference type="Proteomes" id="UP000325606"/>
    </source>
</evidence>
<dbReference type="RefSeq" id="WP_151057625.1">
    <property type="nucleotide sequence ID" value="NZ_CP044222.1"/>
</dbReference>
<comment type="subcellular location">
    <subcellularLocation>
        <location evidence="4">Cell membrane</location>
        <topology evidence="4">Lipid-anchor</topology>
    </subcellularLocation>
</comment>
<evidence type="ECO:0000259" key="8">
    <source>
        <dbReference type="PROSITE" id="PS51724"/>
    </source>
</evidence>
<dbReference type="KEGG" id="nik:F5I99_15715"/>
<evidence type="ECO:0000256" key="2">
    <source>
        <dbReference type="ARBA" id="ARBA00023239"/>
    </source>
</evidence>
<keyword evidence="4" id="KW-0472">Membrane</keyword>
<keyword evidence="4" id="KW-0449">Lipoprotein</keyword>
<dbReference type="InterPro" id="IPR009009">
    <property type="entry name" value="RlpA-like_DPBB"/>
</dbReference>
<keyword evidence="2 4" id="KW-0456">Lyase</keyword>
<evidence type="ECO:0000256" key="5">
    <source>
        <dbReference type="RuleBase" id="RU003495"/>
    </source>
</evidence>
<dbReference type="PROSITE" id="PS51724">
    <property type="entry name" value="SPOR"/>
    <property type="match status" value="1"/>
</dbReference>
<comment type="similarity">
    <text evidence="4 5">Belongs to the RlpA family.</text>
</comment>
<dbReference type="AlphaFoldDB" id="A0A5J6LHN9"/>
<dbReference type="GO" id="GO:0009279">
    <property type="term" value="C:cell outer membrane"/>
    <property type="evidence" value="ECO:0007669"/>
    <property type="project" value="TreeGrafter"/>
</dbReference>
<sequence>MRAGLISLLLVVMLAGCSSRPSPQAPVTHPTDPSGRYSMTHDKAPATPPDVSKVPDAVPRYEPLSRGGNRSPYEVFGKTYTVMPSAEGYRESGIASWYGMKFHGHLTSNGEVYDMYEMTAAHKSLPIPSFVRVTNLDNGKSVIVRVNDRGPFHQDRLIDLSYAAAYRLDILQRGTGRVKVEAITPRPSGQMQAPTLAAGPVAPAVSTSLKASHDRRYLQIGAFASEESARRAQQQVMPFAAGFAVGIYTANPSGSPIYRVKIGPLNVGEPLDNLIASLAGAGFHSPHLVAEP</sequence>
<dbReference type="Pfam" id="PF03330">
    <property type="entry name" value="DPBB_1"/>
    <property type="match status" value="1"/>
</dbReference>
<dbReference type="SUPFAM" id="SSF110997">
    <property type="entry name" value="Sporulation related repeat"/>
    <property type="match status" value="1"/>
</dbReference>
<dbReference type="InterPro" id="IPR034718">
    <property type="entry name" value="RlpA"/>
</dbReference>
<dbReference type="InterPro" id="IPR036908">
    <property type="entry name" value="RlpA-like_sf"/>
</dbReference>
<dbReference type="Gene3D" id="2.40.40.10">
    <property type="entry name" value="RlpA-like domain"/>
    <property type="match status" value="1"/>
</dbReference>
<evidence type="ECO:0000256" key="3">
    <source>
        <dbReference type="ARBA" id="ARBA00023316"/>
    </source>
</evidence>
<dbReference type="GO" id="GO:0008932">
    <property type="term" value="F:lytic endotransglycosylase activity"/>
    <property type="evidence" value="ECO:0007669"/>
    <property type="project" value="UniProtKB-UniRule"/>
</dbReference>
<feature type="region of interest" description="Disordered" evidence="6">
    <location>
        <begin position="19"/>
        <end position="53"/>
    </location>
</feature>
<dbReference type="GO" id="GO:0005886">
    <property type="term" value="C:plasma membrane"/>
    <property type="evidence" value="ECO:0007669"/>
    <property type="project" value="UniProtKB-SubCell"/>
</dbReference>
<dbReference type="Pfam" id="PF05036">
    <property type="entry name" value="SPOR"/>
    <property type="match status" value="1"/>
</dbReference>
<organism evidence="9 10">
    <name type="scientific">Nitrincola iocasae</name>
    <dbReference type="NCBI Taxonomy" id="2614693"/>
    <lineage>
        <taxon>Bacteria</taxon>
        <taxon>Pseudomonadati</taxon>
        <taxon>Pseudomonadota</taxon>
        <taxon>Gammaproteobacteria</taxon>
        <taxon>Oceanospirillales</taxon>
        <taxon>Oceanospirillaceae</taxon>
        <taxon>Nitrincola</taxon>
    </lineage>
</organism>
<dbReference type="GO" id="GO:0042834">
    <property type="term" value="F:peptidoglycan binding"/>
    <property type="evidence" value="ECO:0007669"/>
    <property type="project" value="InterPro"/>
</dbReference>
<dbReference type="SUPFAM" id="SSF50685">
    <property type="entry name" value="Barwin-like endoglucanases"/>
    <property type="match status" value="1"/>
</dbReference>
<evidence type="ECO:0000256" key="7">
    <source>
        <dbReference type="SAM" id="SignalP"/>
    </source>
</evidence>
<dbReference type="PANTHER" id="PTHR34183:SF1">
    <property type="entry name" value="ENDOLYTIC PEPTIDOGLYCAN TRANSGLYCOSYLASE RLPA"/>
    <property type="match status" value="1"/>
</dbReference>
<dbReference type="FunFam" id="2.40.40.10:FF:000003">
    <property type="entry name" value="Endolytic peptidoglycan transglycosylase RlpA"/>
    <property type="match status" value="1"/>
</dbReference>
<keyword evidence="10" id="KW-1185">Reference proteome</keyword>
<keyword evidence="4" id="KW-1003">Cell membrane</keyword>
<dbReference type="InterPro" id="IPR012997">
    <property type="entry name" value="RplA"/>
</dbReference>
<dbReference type="CDD" id="cd22268">
    <property type="entry name" value="DPBB_RlpA-like"/>
    <property type="match status" value="1"/>
</dbReference>
<proteinExistence type="inferred from homology"/>
<reference evidence="9 10" key="1">
    <citation type="submission" date="2019-09" db="EMBL/GenBank/DDBJ databases">
        <title>Nitrincola iocasae sp. nov., a bacterium isolated from the sediment collected at a cold seep field in South China Sea.</title>
        <authorList>
            <person name="Zhang H."/>
            <person name="Wang H."/>
            <person name="Li C."/>
        </authorList>
    </citation>
    <scope>NUCLEOTIDE SEQUENCE [LARGE SCALE GENOMIC DNA]</scope>
    <source>
        <strain evidence="9 10">KXZD1103</strain>
    </source>
</reference>
<dbReference type="InterPro" id="IPR036680">
    <property type="entry name" value="SPOR-like_sf"/>
</dbReference>
<gene>
    <name evidence="4" type="primary">rlpA</name>
    <name evidence="9" type="ORF">F5I99_15715</name>
</gene>
<dbReference type="EC" id="4.2.2.-" evidence="4"/>
<comment type="function">
    <text evidence="4">Lytic transglycosylase with a strong preference for naked glycan strands that lack stem peptides.</text>
</comment>
<protein>
    <recommendedName>
        <fullName evidence="4">Endolytic peptidoglycan transglycosylase RlpA</fullName>
        <ecNumber evidence="4">4.2.2.-</ecNumber>
    </recommendedName>
</protein>
<evidence type="ECO:0000313" key="9">
    <source>
        <dbReference type="EMBL" id="QEW07822.1"/>
    </source>
</evidence>
<feature type="signal peptide" evidence="7">
    <location>
        <begin position="1"/>
        <end position="24"/>
    </location>
</feature>
<dbReference type="PANTHER" id="PTHR34183">
    <property type="entry name" value="ENDOLYTIC PEPTIDOGLYCAN TRANSGLYCOSYLASE RLPA"/>
    <property type="match status" value="1"/>
</dbReference>
<dbReference type="GO" id="GO:0000270">
    <property type="term" value="P:peptidoglycan metabolic process"/>
    <property type="evidence" value="ECO:0007669"/>
    <property type="project" value="UniProtKB-UniRule"/>
</dbReference>
<dbReference type="NCBIfam" id="TIGR00413">
    <property type="entry name" value="rlpA"/>
    <property type="match status" value="1"/>
</dbReference>
<dbReference type="GO" id="GO:0071555">
    <property type="term" value="P:cell wall organization"/>
    <property type="evidence" value="ECO:0007669"/>
    <property type="project" value="UniProtKB-KW"/>
</dbReference>
<evidence type="ECO:0000256" key="1">
    <source>
        <dbReference type="ARBA" id="ARBA00022729"/>
    </source>
</evidence>
<feature type="domain" description="SPOR" evidence="8">
    <location>
        <begin position="210"/>
        <end position="291"/>
    </location>
</feature>
<dbReference type="Gene3D" id="3.30.70.1070">
    <property type="entry name" value="Sporulation related repeat"/>
    <property type="match status" value="1"/>
</dbReference>
<keyword evidence="4" id="KW-0564">Palmitate</keyword>
<name>A0A5J6LHN9_9GAMM</name>
<evidence type="ECO:0000256" key="4">
    <source>
        <dbReference type="HAMAP-Rule" id="MF_02071"/>
    </source>
</evidence>
<dbReference type="PROSITE" id="PS51257">
    <property type="entry name" value="PROKAR_LIPOPROTEIN"/>
    <property type="match status" value="1"/>
</dbReference>
<accession>A0A5J6LHN9</accession>
<feature type="chain" id="PRO_5023980819" description="Endolytic peptidoglycan transglycosylase RlpA" evidence="7">
    <location>
        <begin position="25"/>
        <end position="292"/>
    </location>
</feature>
<keyword evidence="1 7" id="KW-0732">Signal</keyword>
<dbReference type="Proteomes" id="UP000325606">
    <property type="component" value="Chromosome"/>
</dbReference>
<dbReference type="HAMAP" id="MF_02071">
    <property type="entry name" value="RlpA"/>
    <property type="match status" value="1"/>
</dbReference>